<accession>A0A261G4D4</accession>
<feature type="chain" id="PRO_5039375345" evidence="2">
    <location>
        <begin position="25"/>
        <end position="511"/>
    </location>
</feature>
<dbReference type="Proteomes" id="UP000216074">
    <property type="component" value="Unassembled WGS sequence"/>
</dbReference>
<evidence type="ECO:0000256" key="1">
    <source>
        <dbReference type="SAM" id="MobiDB-lite"/>
    </source>
</evidence>
<protein>
    <submittedName>
        <fullName evidence="3">Glycosyl hydrolase family 25</fullName>
    </submittedName>
</protein>
<dbReference type="RefSeq" id="WP_143248707.1">
    <property type="nucleotide sequence ID" value="NZ_MWWY01000006.1"/>
</dbReference>
<dbReference type="GO" id="GO:0016787">
    <property type="term" value="F:hydrolase activity"/>
    <property type="evidence" value="ECO:0007669"/>
    <property type="project" value="UniProtKB-KW"/>
</dbReference>
<evidence type="ECO:0000256" key="2">
    <source>
        <dbReference type="SAM" id="SignalP"/>
    </source>
</evidence>
<reference evidence="3 4" key="1">
    <citation type="journal article" date="2017" name="BMC Genomics">
        <title>Comparative genomic and phylogenomic analyses of the Bifidobacteriaceae family.</title>
        <authorList>
            <person name="Lugli G.A."/>
            <person name="Milani C."/>
            <person name="Turroni F."/>
            <person name="Duranti S."/>
            <person name="Mancabelli L."/>
            <person name="Mangifesta M."/>
            <person name="Ferrario C."/>
            <person name="Modesto M."/>
            <person name="Mattarelli P."/>
            <person name="Jiri K."/>
            <person name="van Sinderen D."/>
            <person name="Ventura M."/>
        </authorList>
    </citation>
    <scope>NUCLEOTIDE SEQUENCE [LARGE SCALE GENOMIC DNA]</scope>
    <source>
        <strain evidence="3 4">DSM 100202</strain>
    </source>
</reference>
<evidence type="ECO:0000313" key="4">
    <source>
        <dbReference type="Proteomes" id="UP000216074"/>
    </source>
</evidence>
<dbReference type="AlphaFoldDB" id="A0A261G4D4"/>
<feature type="non-terminal residue" evidence="3">
    <location>
        <position position="511"/>
    </location>
</feature>
<dbReference type="OrthoDB" id="3233659at2"/>
<evidence type="ECO:0000313" key="3">
    <source>
        <dbReference type="EMBL" id="OZG66268.1"/>
    </source>
</evidence>
<feature type="region of interest" description="Disordered" evidence="1">
    <location>
        <begin position="457"/>
        <end position="511"/>
    </location>
</feature>
<name>A0A261G4D4_9BIFI</name>
<feature type="region of interest" description="Disordered" evidence="1">
    <location>
        <begin position="261"/>
        <end position="286"/>
    </location>
</feature>
<dbReference type="Gene3D" id="1.20.1270.90">
    <property type="entry name" value="AF1782-like"/>
    <property type="match status" value="1"/>
</dbReference>
<feature type="signal peptide" evidence="2">
    <location>
        <begin position="1"/>
        <end position="24"/>
    </location>
</feature>
<dbReference type="EMBL" id="MWWY01000006">
    <property type="protein sequence ID" value="OZG66268.1"/>
    <property type="molecule type" value="Genomic_DNA"/>
</dbReference>
<proteinExistence type="predicted"/>
<sequence length="511" mass="54454">MKRIRKIAAVLIAACTLFSGASMAVADQAAPSNTDQQVTPTATGQDVPGGYDVSVSNVKVSDIGAHTANVSFNWSLGTIPVDAVKNVCFMAYVSRITDVTRIKEFGNTDFGGHGRWALDVACEGGIADDQLTQADYNNIYGLKNNQDMLTDSNGVVYAKASYQSFTRYNNDSWNGKTSGTFNLPIIGLEPGTAYGSNTYIGATAGDVISLAYNSPLGVRTPVNNNNRQFYVGLVVDLKDGYTVFDDMDHVPFDISASEVTDLTTTAEPASKPTSPDLTEQNKGSVTVPDNTVKAGSVARIYVNKLAQECAAKVDAGEDCFWYSYIYSNPVRLTGPDGSPYVTIKKDKNGKYYYDAFIPANYSGSHKIALQDEKGNIQGWTDVTVGEQTPTPTPTPADKTALNKAITAASKLVKTDYTQASWAPFAKALEAAKTVAGKADVKQAEVDAAAKALVNAQAALKKAEKTPSKDESGNKADTDTTKPDTDKKPEQKPAKTDTKKQTLPKGGASIIA</sequence>
<organism evidence="3 4">
    <name type="scientific">Bifidobacterium hapali</name>
    <dbReference type="NCBI Taxonomy" id="1630172"/>
    <lineage>
        <taxon>Bacteria</taxon>
        <taxon>Bacillati</taxon>
        <taxon>Actinomycetota</taxon>
        <taxon>Actinomycetes</taxon>
        <taxon>Bifidobacteriales</taxon>
        <taxon>Bifidobacteriaceae</taxon>
        <taxon>Bifidobacterium</taxon>
    </lineage>
</organism>
<keyword evidence="2" id="KW-0732">Signal</keyword>
<keyword evidence="3" id="KW-0378">Hydrolase</keyword>
<feature type="compositionally biased region" description="Basic and acidic residues" evidence="1">
    <location>
        <begin position="460"/>
        <end position="499"/>
    </location>
</feature>
<gene>
    <name evidence="3" type="ORF">BHAP_0436</name>
</gene>
<keyword evidence="4" id="KW-1185">Reference proteome</keyword>
<comment type="caution">
    <text evidence="3">The sequence shown here is derived from an EMBL/GenBank/DDBJ whole genome shotgun (WGS) entry which is preliminary data.</text>
</comment>